<keyword evidence="3" id="KW-1185">Reference proteome</keyword>
<evidence type="ECO:0000256" key="1">
    <source>
        <dbReference type="SAM" id="MobiDB-lite"/>
    </source>
</evidence>
<feature type="compositionally biased region" description="Basic and acidic residues" evidence="1">
    <location>
        <begin position="339"/>
        <end position="354"/>
    </location>
</feature>
<reference evidence="2" key="1">
    <citation type="submission" date="2020-08" db="EMBL/GenBank/DDBJ databases">
        <title>Multicomponent nature underlies the extraordinary mechanical properties of spider dragline silk.</title>
        <authorList>
            <person name="Kono N."/>
            <person name="Nakamura H."/>
            <person name="Mori M."/>
            <person name="Yoshida Y."/>
            <person name="Ohtoshi R."/>
            <person name="Malay A.D."/>
            <person name="Moran D.A.P."/>
            <person name="Tomita M."/>
            <person name="Numata K."/>
            <person name="Arakawa K."/>
        </authorList>
    </citation>
    <scope>NUCLEOTIDE SEQUENCE</scope>
</reference>
<feature type="compositionally biased region" description="Polar residues" evidence="1">
    <location>
        <begin position="608"/>
        <end position="625"/>
    </location>
</feature>
<dbReference type="EMBL" id="BMAW01130173">
    <property type="protein sequence ID" value="GFU33854.1"/>
    <property type="molecule type" value="Genomic_DNA"/>
</dbReference>
<dbReference type="AlphaFoldDB" id="A0A8X6QQE8"/>
<dbReference type="Pfam" id="PF15279">
    <property type="entry name" value="SOBP"/>
    <property type="match status" value="1"/>
</dbReference>
<feature type="region of interest" description="Disordered" evidence="1">
    <location>
        <begin position="74"/>
        <end position="111"/>
    </location>
</feature>
<dbReference type="GO" id="GO:0005634">
    <property type="term" value="C:nucleus"/>
    <property type="evidence" value="ECO:0007669"/>
    <property type="project" value="TreeGrafter"/>
</dbReference>
<feature type="region of interest" description="Disordered" evidence="1">
    <location>
        <begin position="396"/>
        <end position="443"/>
    </location>
</feature>
<dbReference type="Proteomes" id="UP000887013">
    <property type="component" value="Unassembled WGS sequence"/>
</dbReference>
<dbReference type="GO" id="GO:0048513">
    <property type="term" value="P:animal organ development"/>
    <property type="evidence" value="ECO:0007669"/>
    <property type="project" value="TreeGrafter"/>
</dbReference>
<proteinExistence type="predicted"/>
<feature type="compositionally biased region" description="Pro residues" evidence="1">
    <location>
        <begin position="419"/>
        <end position="441"/>
    </location>
</feature>
<gene>
    <name evidence="2" type="primary">SOBP</name>
    <name evidence="2" type="ORF">NPIL_697901</name>
</gene>
<feature type="compositionally biased region" description="Polar residues" evidence="1">
    <location>
        <begin position="97"/>
        <end position="111"/>
    </location>
</feature>
<feature type="compositionally biased region" description="Basic and acidic residues" evidence="1">
    <location>
        <begin position="19"/>
        <end position="30"/>
    </location>
</feature>
<dbReference type="InterPro" id="IPR026092">
    <property type="entry name" value="RAI2/SOBP"/>
</dbReference>
<feature type="compositionally biased region" description="Basic and acidic residues" evidence="1">
    <location>
        <begin position="598"/>
        <end position="607"/>
    </location>
</feature>
<dbReference type="PANTHER" id="PTHR23186:SF4">
    <property type="entry name" value="GH22790P"/>
    <property type="match status" value="1"/>
</dbReference>
<feature type="region of interest" description="Disordered" evidence="1">
    <location>
        <begin position="339"/>
        <end position="384"/>
    </location>
</feature>
<feature type="compositionally biased region" description="Low complexity" evidence="1">
    <location>
        <begin position="398"/>
        <end position="409"/>
    </location>
</feature>
<comment type="caution">
    <text evidence="2">The sequence shown here is derived from an EMBL/GenBank/DDBJ whole genome shotgun (WGS) entry which is preliminary data.</text>
</comment>
<evidence type="ECO:0000313" key="2">
    <source>
        <dbReference type="EMBL" id="GFU33854.1"/>
    </source>
</evidence>
<sequence length="633" mass="70737">MSAVVAGESPDARRRRGRERAVTGHDEETVRVKVESDADIKDYAETTMNELLGWYGYDKFDTRGLNLKHLNQTFPTSSSSSSPMRHDEDFSEDDTGLSRSPQPDSESVTSNTNGGTIICAWCLKAGLKLFTLKTSTGKTKAFCSEPCFNQNRRAAFKKNRVCNWCRHVRHTVNYVDFKDGDDQLQFCSDKCLNQYKMQIFCKETQAYLQTHPQLQAESNKHAGTTNSKLITPDLWLRDCQESVNGGTAINVSHSEDESSPPNLGSMVPKPSNGLEVEDLTLASKGDRCSSSCTNISVKDRTTPLESRRNLDDSPLGKDKRSLEMFNALTSYLRDDRDKSNFDRRKRHHENEKDHFRKKQKISSVRHRSSHPAEAPPAHLSSTTHSPLTLQNQNRLFQPSACPPSLSNSSPAPPAAHTKPLPPHPALAGPLLPPGLPPPPPLLNNDFLHSPFSSSFFQPSLSPQQHLDAVLRMQSGMRHGEHFQPHLFQESMFPFLRNAPTQQSPNSFLQPNTMMLPYPIFVPLPVPIPVPIPLSSFMAKDKKPSTTDVSQRSVKEDQEQGDNSDSLNVDSDPESKKDSNSMKSNNSENESNDIISENTPREERHSSSADRSSYAVVNNGSHSNRLILTRNKPR</sequence>
<dbReference type="PANTHER" id="PTHR23186">
    <property type="entry name" value="RETINOIC ACID-INDUCED PROTEIN 2"/>
    <property type="match status" value="1"/>
</dbReference>
<feature type="region of interest" description="Disordered" evidence="1">
    <location>
        <begin position="247"/>
        <end position="273"/>
    </location>
</feature>
<feature type="region of interest" description="Disordered" evidence="1">
    <location>
        <begin position="1"/>
        <end position="30"/>
    </location>
</feature>
<feature type="region of interest" description="Disordered" evidence="1">
    <location>
        <begin position="299"/>
        <end position="318"/>
    </location>
</feature>
<protein>
    <submittedName>
        <fullName evidence="2">Sine oculis-binding protein homolog</fullName>
    </submittedName>
</protein>
<organism evidence="2 3">
    <name type="scientific">Nephila pilipes</name>
    <name type="common">Giant wood spider</name>
    <name type="synonym">Nephila maculata</name>
    <dbReference type="NCBI Taxonomy" id="299642"/>
    <lineage>
        <taxon>Eukaryota</taxon>
        <taxon>Metazoa</taxon>
        <taxon>Ecdysozoa</taxon>
        <taxon>Arthropoda</taxon>
        <taxon>Chelicerata</taxon>
        <taxon>Arachnida</taxon>
        <taxon>Araneae</taxon>
        <taxon>Araneomorphae</taxon>
        <taxon>Entelegynae</taxon>
        <taxon>Araneoidea</taxon>
        <taxon>Nephilidae</taxon>
        <taxon>Nephila</taxon>
    </lineage>
</organism>
<dbReference type="OrthoDB" id="6250723at2759"/>
<feature type="compositionally biased region" description="Basic residues" evidence="1">
    <location>
        <begin position="355"/>
        <end position="369"/>
    </location>
</feature>
<feature type="compositionally biased region" description="Low complexity" evidence="1">
    <location>
        <begin position="580"/>
        <end position="597"/>
    </location>
</feature>
<name>A0A8X6QQE8_NEPPI</name>
<accession>A0A8X6QQE8</accession>
<feature type="region of interest" description="Disordered" evidence="1">
    <location>
        <begin position="536"/>
        <end position="633"/>
    </location>
</feature>
<evidence type="ECO:0000313" key="3">
    <source>
        <dbReference type="Proteomes" id="UP000887013"/>
    </source>
</evidence>